<dbReference type="PROSITE" id="PS51257">
    <property type="entry name" value="PROKAR_LIPOPROTEIN"/>
    <property type="match status" value="1"/>
</dbReference>
<organism evidence="4 5">
    <name type="scientific">Pseudoalteromonas tetraodonis</name>
    <dbReference type="NCBI Taxonomy" id="43659"/>
    <lineage>
        <taxon>Bacteria</taxon>
        <taxon>Pseudomonadati</taxon>
        <taxon>Pseudomonadota</taxon>
        <taxon>Gammaproteobacteria</taxon>
        <taxon>Alteromonadales</taxon>
        <taxon>Pseudoalteromonadaceae</taxon>
        <taxon>Pseudoalteromonas</taxon>
    </lineage>
</organism>
<feature type="compositionally biased region" description="Basic and acidic residues" evidence="1">
    <location>
        <begin position="485"/>
        <end position="499"/>
    </location>
</feature>
<reference evidence="4 5" key="1">
    <citation type="submission" date="2016-03" db="EMBL/GenBank/DDBJ databases">
        <authorList>
            <person name="Zhang H."/>
            <person name="Liu R."/>
            <person name="Wang M."/>
            <person name="Wang H."/>
            <person name="Wang L."/>
            <person name="Song L."/>
        </authorList>
    </citation>
    <scope>NUCLEOTIDE SEQUENCE [LARGE SCALE GENOMIC DNA]</scope>
    <source>
        <strain evidence="4 5">DSM 16099</strain>
    </source>
</reference>
<dbReference type="InterPro" id="IPR052956">
    <property type="entry name" value="Mesenchyme-surface_protein"/>
</dbReference>
<dbReference type="PANTHER" id="PTHR46928">
    <property type="entry name" value="MESENCHYME-SPECIFIC CELL SURFACE GLYCOPROTEIN"/>
    <property type="match status" value="1"/>
</dbReference>
<sequence>MLNKSIIALSLLSLLTGCSLDGDDGQNGAQGVQGTAGNNSENGTNANSGLNINLIGRAVLNAQSPEGAAEIVAYQASKKWIYAINSSGDEAVVNIIPADTFDTAALVKDNEGIVTATNLASAITLSLNENTPGDANSIAIDANNQLLAVAMAATNVGEAGQIAFYNIGGDTPVFIKNVTVGALPDMVTFSHDGAKVVVANEGEPNGDYSIDPEGTISIIDINNGTIADTALSINFQAYNNKQAELEAQGLVFANPTGRTINGNLINTTVAMDLEPEYVSISKDNKYAYVSIQENNALAIINLEDNSLELKGLGFKDWSNLQFDASDKDGGVNFKSYPGLYGMYQPDTIASFSWKGANFIVSANEGDAREYFFDASDEADCIAQGGLDYDAKDGCLAYIDESRAEDLALAANFDYLNNDDNDIGRLKVTTVKGDKNNDGQYESLYAYGARSFTIWDSNGLVVFDSGDQIARVTASVHGNAFNNNEDENKGDTRSDDKGAEPEALTLGEVGDRLFAFVGLERMGTIMVFDITNPYDVKFQDYFYNRGLEPSADISGDLAPEGMTFVPAAQSATNEALLIIGNEISGSIAVWEITTQ</sequence>
<dbReference type="Gene3D" id="2.130.10.10">
    <property type="entry name" value="YVTN repeat-like/Quinoprotein amine dehydrogenase"/>
    <property type="match status" value="1"/>
</dbReference>
<evidence type="ECO:0000313" key="5">
    <source>
        <dbReference type="Proteomes" id="UP000075763"/>
    </source>
</evidence>
<protein>
    <submittedName>
        <fullName evidence="4">Alkaline phosphatase</fullName>
    </submittedName>
</protein>
<proteinExistence type="predicted"/>
<evidence type="ECO:0000256" key="2">
    <source>
        <dbReference type="SAM" id="SignalP"/>
    </source>
</evidence>
<feature type="chain" id="PRO_5044795134" evidence="2">
    <location>
        <begin position="22"/>
        <end position="594"/>
    </location>
</feature>
<dbReference type="InterPro" id="IPR015943">
    <property type="entry name" value="WD40/YVTN_repeat-like_dom_sf"/>
</dbReference>
<keyword evidence="2" id="KW-0732">Signal</keyword>
<dbReference type="NCBIfam" id="NF038117">
    <property type="entry name" value="choice_anch_I"/>
    <property type="match status" value="1"/>
</dbReference>
<dbReference type="EMBL" id="LVCN01000053">
    <property type="protein sequence ID" value="KYL32065.1"/>
    <property type="molecule type" value="Genomic_DNA"/>
</dbReference>
<comment type="caution">
    <text evidence="4">The sequence shown here is derived from an EMBL/GenBank/DDBJ whole genome shotgun (WGS) entry which is preliminary data.</text>
</comment>
<dbReference type="AlphaFoldDB" id="A0ABD4EJS9"/>
<dbReference type="Proteomes" id="UP000075763">
    <property type="component" value="Unassembled WGS sequence"/>
</dbReference>
<accession>A0ABD4EJS9</accession>
<feature type="signal peptide" evidence="2">
    <location>
        <begin position="1"/>
        <end position="21"/>
    </location>
</feature>
<feature type="region of interest" description="Disordered" evidence="1">
    <location>
        <begin position="479"/>
        <end position="500"/>
    </location>
</feature>
<evidence type="ECO:0000259" key="3">
    <source>
        <dbReference type="Pfam" id="PF22494"/>
    </source>
</evidence>
<dbReference type="InterPro" id="IPR055188">
    <property type="entry name" value="Choice_anch_I"/>
</dbReference>
<dbReference type="Pfam" id="PF22494">
    <property type="entry name" value="choice_anch_I"/>
    <property type="match status" value="1"/>
</dbReference>
<gene>
    <name evidence="4" type="ORF">A2I96_18450</name>
</gene>
<dbReference type="SUPFAM" id="SSF75011">
    <property type="entry name" value="3-carboxy-cis,cis-mucoante lactonizing enzyme"/>
    <property type="match status" value="1"/>
</dbReference>
<evidence type="ECO:0000256" key="1">
    <source>
        <dbReference type="SAM" id="MobiDB-lite"/>
    </source>
</evidence>
<name>A0ABD4EJS9_9GAMM</name>
<evidence type="ECO:0000313" key="4">
    <source>
        <dbReference type="EMBL" id="KYL32065.1"/>
    </source>
</evidence>
<feature type="domain" description="Choice-of-anchor I" evidence="3">
    <location>
        <begin position="130"/>
        <end position="591"/>
    </location>
</feature>
<dbReference type="PANTHER" id="PTHR46928:SF1">
    <property type="entry name" value="MESENCHYME-SPECIFIC CELL SURFACE GLYCOPROTEIN"/>
    <property type="match status" value="1"/>
</dbReference>